<keyword evidence="2" id="KW-1185">Reference proteome</keyword>
<reference evidence="3" key="1">
    <citation type="submission" date="2025-08" db="UniProtKB">
        <authorList>
            <consortium name="RefSeq"/>
        </authorList>
    </citation>
    <scope>IDENTIFICATION</scope>
    <source>
        <tissue evidence="3">Muscle</tissue>
    </source>
</reference>
<feature type="compositionally biased region" description="Polar residues" evidence="1">
    <location>
        <begin position="285"/>
        <end position="300"/>
    </location>
</feature>
<feature type="region of interest" description="Disordered" evidence="1">
    <location>
        <begin position="89"/>
        <end position="111"/>
    </location>
</feature>
<dbReference type="InParanoid" id="A0A7R5K4X9"/>
<feature type="compositionally biased region" description="Low complexity" evidence="1">
    <location>
        <begin position="266"/>
        <end position="277"/>
    </location>
</feature>
<name>A0A7R5K4X9_9PASS</name>
<gene>
    <name evidence="3" type="primary">LOC120322699</name>
</gene>
<feature type="region of interest" description="Disordered" evidence="1">
    <location>
        <begin position="212"/>
        <end position="300"/>
    </location>
</feature>
<dbReference type="AlphaFoldDB" id="A0A7R5K4X9"/>
<proteinExistence type="predicted"/>
<protein>
    <submittedName>
        <fullName evidence="3">Uncharacterized protein LOC120322699</fullName>
    </submittedName>
</protein>
<dbReference type="GeneID" id="120322699"/>
<evidence type="ECO:0000313" key="2">
    <source>
        <dbReference type="Proteomes" id="UP000504627"/>
    </source>
</evidence>
<dbReference type="Proteomes" id="UP000504627">
    <property type="component" value="Unplaced"/>
</dbReference>
<sequence>MCFLPQVQSLKRWLRAPAKLYNRATGCPCPVPALGVALGSTCLRSVALLFPQGGQEVASSKSPPPQAAAVPAPAYRAARLHQQNDLQQPGCLPGAKLAEPTPGGAAPAGGCAGSEHTSDVVWSGRCSSPARASWAAQRALSAPCLQQMLAGQMPGIDAPQPLPSVQGLRRNGKGCLTCVQAPGLRARLGRVQVKVLVEFMMDNFDATFGEETAGLGESPAPTDRCPDLCLEEQSGPTGGADEDHQAKTFLDASSALPGVSTEDGADPVVEAEGAEAPPALPPNIPQSATESLAPTEPLTSLSASRKCRFRVAR</sequence>
<evidence type="ECO:0000256" key="1">
    <source>
        <dbReference type="SAM" id="MobiDB-lite"/>
    </source>
</evidence>
<accession>A0A7R5K4X9</accession>
<dbReference type="RefSeq" id="XP_039234635.1">
    <property type="nucleotide sequence ID" value="XM_039378701.1"/>
</dbReference>
<evidence type="ECO:0000313" key="3">
    <source>
        <dbReference type="RefSeq" id="XP_039234635.1"/>
    </source>
</evidence>
<organism evidence="2 3">
    <name type="scientific">Pipra filicauda</name>
    <name type="common">Wire-tailed manakin</name>
    <dbReference type="NCBI Taxonomy" id="649802"/>
    <lineage>
        <taxon>Eukaryota</taxon>
        <taxon>Metazoa</taxon>
        <taxon>Chordata</taxon>
        <taxon>Craniata</taxon>
        <taxon>Vertebrata</taxon>
        <taxon>Euteleostomi</taxon>
        <taxon>Archelosauria</taxon>
        <taxon>Archosauria</taxon>
        <taxon>Dinosauria</taxon>
        <taxon>Saurischia</taxon>
        <taxon>Theropoda</taxon>
        <taxon>Coelurosauria</taxon>
        <taxon>Aves</taxon>
        <taxon>Neognathae</taxon>
        <taxon>Neoaves</taxon>
        <taxon>Telluraves</taxon>
        <taxon>Australaves</taxon>
        <taxon>Passeriformes</taxon>
        <taxon>Pipridae</taxon>
        <taxon>Pipra</taxon>
    </lineage>
</organism>